<evidence type="ECO:0000313" key="2">
    <source>
        <dbReference type="Proteomes" id="UP000029223"/>
    </source>
</evidence>
<organism evidence="1 2">
    <name type="scientific">Vibrio variabilis</name>
    <dbReference type="NCBI Taxonomy" id="990271"/>
    <lineage>
        <taxon>Bacteria</taxon>
        <taxon>Pseudomonadati</taxon>
        <taxon>Pseudomonadota</taxon>
        <taxon>Gammaproteobacteria</taxon>
        <taxon>Vibrionales</taxon>
        <taxon>Vibrionaceae</taxon>
        <taxon>Vibrio</taxon>
    </lineage>
</organism>
<dbReference type="EMBL" id="BBMS01000063">
    <property type="protein sequence ID" value="GAL29385.1"/>
    <property type="molecule type" value="Genomic_DNA"/>
</dbReference>
<protein>
    <submittedName>
        <fullName evidence="1">Phytanoyl-CoA dioxygenase</fullName>
    </submittedName>
</protein>
<dbReference type="Proteomes" id="UP000029223">
    <property type="component" value="Unassembled WGS sequence"/>
</dbReference>
<sequence length="67" mass="7830">MQELRDKFDQLVKKEGDQLAIEHHQEETVTRIANLINKGTVWEKVWSHPLVLDACQHIFKGEFKVSS</sequence>
<dbReference type="GO" id="GO:0051213">
    <property type="term" value="F:dioxygenase activity"/>
    <property type="evidence" value="ECO:0007669"/>
    <property type="project" value="UniProtKB-KW"/>
</dbReference>
<comment type="caution">
    <text evidence="1">The sequence shown here is derived from an EMBL/GenBank/DDBJ whole genome shotgun (WGS) entry which is preliminary data.</text>
</comment>
<evidence type="ECO:0000313" key="1">
    <source>
        <dbReference type="EMBL" id="GAL29385.1"/>
    </source>
</evidence>
<keyword evidence="1" id="KW-0223">Dioxygenase</keyword>
<reference evidence="2" key="1">
    <citation type="submission" date="2014-09" db="EMBL/GenBank/DDBJ databases">
        <title>Vibrio variabilis JCM 19239. (C206) whole genome shotgun sequence.</title>
        <authorList>
            <person name="Sawabe T."/>
            <person name="Meirelles P."/>
            <person name="Nakanishi M."/>
            <person name="Sayaka M."/>
            <person name="Hattori M."/>
            <person name="Ohkuma M."/>
        </authorList>
    </citation>
    <scope>NUCLEOTIDE SEQUENCE [LARGE SCALE GENOMIC DNA]</scope>
    <source>
        <strain evidence="2">JCM 19239</strain>
    </source>
</reference>
<dbReference type="Gene3D" id="2.60.120.620">
    <property type="entry name" value="q2cbj1_9rhob like domain"/>
    <property type="match status" value="1"/>
</dbReference>
<name>A0ABQ0JKW4_9VIBR</name>
<keyword evidence="2" id="KW-1185">Reference proteome</keyword>
<gene>
    <name evidence="1" type="ORF">JCM19239_7112</name>
</gene>
<proteinExistence type="predicted"/>
<keyword evidence="1" id="KW-0560">Oxidoreductase</keyword>
<accession>A0ABQ0JKW4</accession>